<evidence type="ECO:0000313" key="4">
    <source>
        <dbReference type="EMBL" id="QDH20970.1"/>
    </source>
</evidence>
<feature type="region of interest" description="Disordered" evidence="1">
    <location>
        <begin position="2986"/>
        <end position="3011"/>
    </location>
</feature>
<dbReference type="InterPro" id="IPR001119">
    <property type="entry name" value="SLH_dom"/>
</dbReference>
<dbReference type="InterPro" id="IPR001478">
    <property type="entry name" value="PDZ"/>
</dbReference>
<keyword evidence="5" id="KW-1185">Reference proteome</keyword>
<feature type="domain" description="SLH" evidence="3">
    <location>
        <begin position="3705"/>
        <end position="3763"/>
    </location>
</feature>
<dbReference type="RefSeq" id="WP_141447518.1">
    <property type="nucleotide sequence ID" value="NZ_CP041217.1"/>
</dbReference>
<proteinExistence type="predicted"/>
<dbReference type="Pfam" id="PF17735">
    <property type="entry name" value="BslA"/>
    <property type="match status" value="1"/>
</dbReference>
<protein>
    <submittedName>
        <fullName evidence="4">Uncharacterized protein</fullName>
    </submittedName>
</protein>
<feature type="region of interest" description="Disordered" evidence="1">
    <location>
        <begin position="2154"/>
        <end position="2180"/>
    </location>
</feature>
<dbReference type="PROSITE" id="PS51272">
    <property type="entry name" value="SLH"/>
    <property type="match status" value="3"/>
</dbReference>
<dbReference type="PANTHER" id="PTHR43308">
    <property type="entry name" value="OUTER MEMBRANE PROTEIN ALPHA-RELATED"/>
    <property type="match status" value="1"/>
</dbReference>
<dbReference type="PROSITE" id="PS50106">
    <property type="entry name" value="PDZ"/>
    <property type="match status" value="1"/>
</dbReference>
<dbReference type="Pfam" id="PF00395">
    <property type="entry name" value="SLH"/>
    <property type="match status" value="3"/>
</dbReference>
<evidence type="ECO:0000313" key="5">
    <source>
        <dbReference type="Proteomes" id="UP000316968"/>
    </source>
</evidence>
<evidence type="ECO:0000256" key="1">
    <source>
        <dbReference type="SAM" id="MobiDB-lite"/>
    </source>
</evidence>
<name>A0A4Y6UWH8_SACBS</name>
<evidence type="ECO:0000259" key="2">
    <source>
        <dbReference type="PROSITE" id="PS50106"/>
    </source>
</evidence>
<feature type="compositionally biased region" description="Polar residues" evidence="1">
    <location>
        <begin position="2986"/>
        <end position="2995"/>
    </location>
</feature>
<dbReference type="InterPro" id="IPR051465">
    <property type="entry name" value="Cell_Envelope_Struct_Comp"/>
</dbReference>
<feature type="compositionally biased region" description="Pro residues" evidence="1">
    <location>
        <begin position="3664"/>
        <end position="3675"/>
    </location>
</feature>
<evidence type="ECO:0000259" key="3">
    <source>
        <dbReference type="PROSITE" id="PS51272"/>
    </source>
</evidence>
<dbReference type="Gene3D" id="2.60.40.3490">
    <property type="match status" value="1"/>
</dbReference>
<dbReference type="InterPro" id="IPR034650">
    <property type="entry name" value="YuaB-like"/>
</dbReference>
<feature type="domain" description="SLH" evidence="3">
    <location>
        <begin position="3764"/>
        <end position="3827"/>
    </location>
</feature>
<dbReference type="Proteomes" id="UP000316968">
    <property type="component" value="Chromosome"/>
</dbReference>
<accession>A0A4Y6UWH8</accession>
<feature type="domain" description="PDZ" evidence="2">
    <location>
        <begin position="1236"/>
        <end position="1332"/>
    </location>
</feature>
<reference evidence="4 5" key="1">
    <citation type="submission" date="2019-06" db="EMBL/GenBank/DDBJ databases">
        <title>Saccharibacillus brassicae sp. nov., an endophytic bacterium isolated from Chinese cabbage seeds (Brassica pekinensis).</title>
        <authorList>
            <person name="Jiang L."/>
            <person name="Lee J."/>
            <person name="Kim S.W."/>
        </authorList>
    </citation>
    <scope>NUCLEOTIDE SEQUENCE [LARGE SCALE GENOMIC DNA]</scope>
    <source>
        <strain evidence="5">KCTC 43072 / ATSA2</strain>
    </source>
</reference>
<dbReference type="InterPro" id="IPR038480">
    <property type="entry name" value="YuaB-like_sf"/>
</dbReference>
<organism evidence="4 5">
    <name type="scientific">Saccharibacillus brassicae</name>
    <dbReference type="NCBI Taxonomy" id="2583377"/>
    <lineage>
        <taxon>Bacteria</taxon>
        <taxon>Bacillati</taxon>
        <taxon>Bacillota</taxon>
        <taxon>Bacilli</taxon>
        <taxon>Bacillales</taxon>
        <taxon>Paenibacillaceae</taxon>
        <taxon>Saccharibacillus</taxon>
    </lineage>
</organism>
<sequence length="3896" mass="387784">MEKGIQQRTWRSWISGLLAVVMVIAMFPVGPGRALAAGTLNVTTSVPNAVAGDTTDINLAYTNSAVLNLNVGAVDFHLPTGLKATTSDQINGVNLTPSQILDGGQRVRISGLSLTLLQATSTLSLKQKTMPVSGNYNFEVRVYGLTLTVINTTPSETQTAGLSIGALSLSIGGIQVVNNPGAADTVTVGAVKAGDVVKIYNPDASLRTQLTAQSDGTLTVPVVLNPAGGTVSISQTRGGVESLRLPVVYLEEIVPPVLLTSVYVSNQSGNADSVTVSDLNPGDSVRLYTSLTGTTPLATSSPVAAGQSSVVVPTTLTPLGGSVYVSRVRSDVESVRTLVPYLPEVVAALTSNLVSITNGSGNSDQVRVTGLTPGDIVRVYATDGTLLNSLTANSSGIAQGTVALAPGGGTVNLVLLRNGVESLALPVAYVAETVRSLLSSDIVITNNKNDSDVVTVKGLQEGDRIVLAVGTGTPITSPPVGSNGSIDLPAALLPNGGSVTLNILRNTIEGPKLTLLYDPEKVDAPLTSQITPTNNSGDADRVSVSGLEAGDEILVYASADATTELGRATAVAGGSSASASAAVTLTPAGGTVYVAIQRHGVVSTRTAAAYSTETVAAPAPNTVTVTNNTAGSDSIAVTGLQAGDKVRVYEADGTTLIGEASAVGSGGAYSASLTGRTLAPAGGNVRVSIVRNTIESAKTTVTYNAEYVAPPPPATITVTNNANPTADTVRVGALQAGDSIRIYQNGTRTAEVPAAGMTASTNVTLNGAGGTLSVSIVRNGVESTTTTVTYPAEIPNFAGSVSVVNAEGDSDTFTLTGMTAGTAVTVYPQADGTGTALNAGTVGANGILSLPVTLIPGGSTLSFVFTPPSSGASAPIAVTYGPEPVTPPSMDSIVPANNTGNADTVTISNLNDNDTVKIFGVSEGGTLSQIGTGSASGAAGSASAVVNLALVPAGGTIAVTITRGGLTSEATRVNYPSEVVNAPAVADITVANLAGTGSDSVKVDNLTNGDSVTVRSYSAGSALIETQTASAVGTSAQAALPLAPAGGYVTVTITRNTIVSAATTANYSAETVPAPEVGQIAVLNNADTAADRVTVQGLAPNDYAEIVSYNAADVEIDRKRVPAQGGEASALIALAPAGGHVTAAIIRYSTDGTGGLSSATTRVSYSAEVVPPPAAGTIAVRNNSGSGDTVAVSGLNAGDQIRVYTADGTTELGRADVSGTSASANVTLVPGGGVVRVTIVRSGLESTGTQVSYGGEVVPAPEASGITVVNAAGTSADTVTVSGLEPGDVINVYEGADLLGTGTVAAGAASVQIPAALRSAGGIVQVTITRNTITGPVTGVPYAAEVVPAPAAAEIAVSNVSNTGALLDTVTVTGVTAGEIVHVYDSSYTEIGSSPSNGAIVTVGIPGNLAPAGGSLLVRIERGGLFSAYVPVTYEAETIEPIEQNAVSATNTTGDVDAMSVSGLNAGESVRVYRANGVLLTTQPYTANPTVFNVEFAPEGETLTLIRVRDGIESVGIAFTVEAEAVPAVDAVNVTATNNAGARDTVEVAVAVGDYEAGDVYVAYDESLNELGRSDAYVNGMFIIPVTLLPTGGTVQVALERRGVTGQASGVTYAAEAAAPAQGPAAADITVTNDQGGTDPVVVDNVETGDVVVVYNAAGTEIGRATAAADGSVTVLVNLADASGGTVQVSIVRGGAESARTPQTYAAYDPNQPEVPAAAQVSILRSTDPADEDEVTVTGLEAEDVVEFFDDEDTSIGTADANDSGVAVLRTLRLKSYASTLKLNVLREGSVSGPLAVAYPAQATSVAAPASGDITVNNAAGTSSDTVTVTGVFGGDRVRVYTPNGAVLLGEATASGTSAVVPVQLSAAAGSVRINIVRGGVQSAGTLKPYAAEPVVTPAPAAADISVVNAPGTASDTVTLLGVQSGDIVRVYAVGSGTELGERTASGTEVIVPVALTASGGSVEVTVERGGFESTRTTVAYGAEAAQAPAAPAAASIEVTNETGEASDTVTVTNVQAGDLVRVFEGGGPVAIGQASATGSSVTIPSALQSAGGTVTVTIERGGAQSARSVAVTYGAEPLPEPPAASNITVTNAAGTTSDRVVIVEGVQAFDLVRVYNEDGSVLLGQLTSSGTTVTIPVELTPGGGSVRVTIERGGAEGPLSTPVPYTAEPTPEPPAAPAAGSVTVTNNVGTSADTVVVADIRSGDIVRVYAANGTTLLGQHASTGTSTTVAVALSAPAGTVRVSIERGGVQSALSAAVNYAAEPAAPDAPAVGSVTATNNVGTLSDNVVVAGIQSGDIVRVYAADGTTLLGQHTSTGTSTTVPVALGAPAGTVRVSIERSGQLSALSGAVAYAAEPAAPQAPAANTVTVTNDPGTISDTVVVTGVQSGDIVRVYAANGTTLLGQHASTGTSATVAVALGAPAGTVRVTIERSGQESALSAQIGYAAEIPAVPAPDAPAVGDVQVTNAVGTTADSVVVADVQSGDIVRVYAADGTTLLGQHTSTGTSATVIVALGEAAGTVRVSIERDGVRSDLSAPVNYAAEPTPPTPVRPDAPDAADISAVNNPGTADSVRVEDVQSGDIVRVYAANGTTLLGQATAGTNSVDIPVTLSAGTGTVNVTITRDGLESLPQPKNYAAENVPALDPASFTVTTTVYGSGLAAVSDNDLIVGDTVILSGGSGEIARGTVTSGGSVNIAIPDGALNPSGGTFEAVLERAGQRSTPVTVNYGSAPSGPVEAPTLAQIATDPAAGTVTVNGLQEGDTITVTDGAGGIQTSEPAGSDGTATVDEVVFSPEGGTLQIVVDRGGDTSAPVTVAYAAETPDAPGAAAIAVVNAPGTTNDTVTVDQLTPGDRVLVYDFTGTNLIGQGTAGSAILAIPVALADTAGQVQVSIVRNGLESAKTPYDYTAAAAPSVPAPPAADIAVENNAGSDDRVVVQNVLSGDLVTVYAADGTTILGQEKATANGPLTIDVTLGTASGEVQVALTRGEAQSTKTTAPYTAEASSVPAPSAGSIDVDNNAGNADTVVVRNVQAGDIVTVYASNGTTILGQETAPANGSMTVNVTLGTSAGDVLVAITRGGVQSARATVGYAAEASDVPAPPAADVTVDNDTGSTDSVIVKNVQVGDVVTVYASNGTTILGQETATANGDLTVNVTLSGAEDEVQVAITRGGVQSEKTTVGYTPEASSVPAPPEAGIVVTNNTGSGDTVVVPNVQDGDIVTVYAANGITILGQETATQNGPITISVTLNAASDLVQVAITRGAVQSAKTTKEYAAEPSSVPAPPANAITVTNNTGSSDTVIVSGMEIGDIVTVYAADGVTVIGQGTATEAGTLTIGVTLNAGAGDVRVAVTRGTIQSAKTPKGYTAEPSNLPAPSAGDVTVVNNLGAQDSVTIRSVQAGDTITVYAANGTTVLARVTAETSGDLTIPVTLPENSGTVNVTVSRGGVESLPASPAYTAEPTTLAAPAAGSITVTNNTGSSDAVVLTGLQAGDTIIVYAANGTTILDRITVGSDPASWTVPVTLIPGGGSVQVSILRGGIESARTTIDYGAETSSVPAPAAVGITVTNNGGAGSSVIVSNVQPGDIVTVYAENGTTVIGRAQVQPGATSVAIPVVLDEAGGNVQVTLTRGTVQSAPTAVAYAARVEPQPGTGGGGGDGGGGFTPADPAGPVAPPAPTPNPVTPETNPVTPETEGEGEEIDAPGRIVSLTVRAPRTFNDISGYWAQPAIERLASLGVIDGNPDGSFAPREGVSRAQFTKMVATLLGIQSKNAPIFADTPANRWYTESIQGAYEQGIVNGYKGGSFEPDEPVTREEMAKILMNAMLWLNPDVFANDPDYSLTEAFRDSGKVGKWAEEPVSRMLEEGILLGKTNGVLDPKGNATRAEAAAVLIRLMERMSDNFDF</sequence>
<feature type="compositionally biased region" description="Low complexity" evidence="1">
    <location>
        <begin position="3676"/>
        <end position="3685"/>
    </location>
</feature>
<dbReference type="EMBL" id="CP041217">
    <property type="protein sequence ID" value="QDH20970.1"/>
    <property type="molecule type" value="Genomic_DNA"/>
</dbReference>
<feature type="compositionally biased region" description="Gly residues" evidence="1">
    <location>
        <begin position="3644"/>
        <end position="3656"/>
    </location>
</feature>
<gene>
    <name evidence="4" type="ORF">FFV09_08975</name>
</gene>
<feature type="region of interest" description="Disordered" evidence="1">
    <location>
        <begin position="3639"/>
        <end position="3696"/>
    </location>
</feature>
<feature type="domain" description="SLH" evidence="3">
    <location>
        <begin position="3834"/>
        <end position="3896"/>
    </location>
</feature>
<dbReference type="KEGG" id="saca:FFV09_08975"/>
<dbReference type="OrthoDB" id="663332at2"/>